<reference evidence="3 4" key="1">
    <citation type="submission" date="2011-05" db="EMBL/GenBank/DDBJ databases">
        <title>Complete sequence of chromosome of Frankia symbiont of Datisca glomerata.</title>
        <authorList>
            <consortium name="US DOE Joint Genome Institute"/>
            <person name="Lucas S."/>
            <person name="Han J."/>
            <person name="Lapidus A."/>
            <person name="Cheng J.-F."/>
            <person name="Goodwin L."/>
            <person name="Pitluck S."/>
            <person name="Peters L."/>
            <person name="Mikhailova N."/>
            <person name="Chertkov O."/>
            <person name="Teshima H."/>
            <person name="Han C."/>
            <person name="Tapia R."/>
            <person name="Land M."/>
            <person name="Hauser L."/>
            <person name="Kyrpides N."/>
            <person name="Ivanova N."/>
            <person name="Pagani I."/>
            <person name="Berry A."/>
            <person name="Pawlowski K."/>
            <person name="Persson T."/>
            <person name="Vanden Heuvel B."/>
            <person name="Benson D."/>
            <person name="Woyke T."/>
        </authorList>
    </citation>
    <scope>NUCLEOTIDE SEQUENCE [LARGE SCALE GENOMIC DNA]</scope>
    <source>
        <strain evidence="4">4085684</strain>
    </source>
</reference>
<dbReference type="AlphaFoldDB" id="F8AXF0"/>
<evidence type="ECO:0000259" key="2">
    <source>
        <dbReference type="Pfam" id="PF01575"/>
    </source>
</evidence>
<dbReference type="STRING" id="656024.FsymDg_2005"/>
<gene>
    <name evidence="3" type="ordered locus">FsymDg_2005</name>
</gene>
<dbReference type="KEGG" id="fsy:FsymDg_2005"/>
<dbReference type="SUPFAM" id="SSF54637">
    <property type="entry name" value="Thioesterase/thiol ester dehydrase-isomerase"/>
    <property type="match status" value="1"/>
</dbReference>
<dbReference type="HOGENOM" id="CLU_094876_4_1_11"/>
<dbReference type="InterPro" id="IPR029069">
    <property type="entry name" value="HotDog_dom_sf"/>
</dbReference>
<feature type="domain" description="MaoC-like" evidence="2">
    <location>
        <begin position="20"/>
        <end position="109"/>
    </location>
</feature>
<dbReference type="Gene3D" id="3.10.129.10">
    <property type="entry name" value="Hotdog Thioesterase"/>
    <property type="match status" value="1"/>
</dbReference>
<name>F8AXF0_9ACTN</name>
<organism evidence="3 4">
    <name type="scientific">Candidatus Protofrankia datiscae</name>
    <dbReference type="NCBI Taxonomy" id="2716812"/>
    <lineage>
        <taxon>Bacteria</taxon>
        <taxon>Bacillati</taxon>
        <taxon>Actinomycetota</taxon>
        <taxon>Actinomycetes</taxon>
        <taxon>Frankiales</taxon>
        <taxon>Frankiaceae</taxon>
        <taxon>Protofrankia</taxon>
    </lineage>
</organism>
<comment type="similarity">
    <text evidence="1">Belongs to the enoyl-CoA hydratase/isomerase family.</text>
</comment>
<evidence type="ECO:0000256" key="1">
    <source>
        <dbReference type="ARBA" id="ARBA00005254"/>
    </source>
</evidence>
<proteinExistence type="inferred from homology"/>
<dbReference type="InterPro" id="IPR002539">
    <property type="entry name" value="MaoC-like_dom"/>
</dbReference>
<dbReference type="Pfam" id="PF01575">
    <property type="entry name" value="MaoC_dehydratas"/>
    <property type="match status" value="1"/>
</dbReference>
<dbReference type="PANTHER" id="PTHR43841">
    <property type="entry name" value="3-HYDROXYACYL-THIOESTER DEHYDRATASE HTDX-RELATED"/>
    <property type="match status" value="1"/>
</dbReference>
<sequence>MSHPVRARQPIRAAVGDTHPAREIGPLTQTDIVRFAGAGGDFNPLHHDPEFVRSSGFPGVISMGQLQAGMLAGWLSDWLGVEHLREFEVRFVAPVFLGDVLRLSGEIVAVDGPGPASAAEPVTESVAEIALSVRRGDDTVVRASAKAVVASS</sequence>
<dbReference type="eggNOG" id="COG2030">
    <property type="taxonomic scope" value="Bacteria"/>
</dbReference>
<accession>F8AXF0</accession>
<dbReference type="EMBL" id="CP002801">
    <property type="protein sequence ID" value="AEH09430.1"/>
    <property type="molecule type" value="Genomic_DNA"/>
</dbReference>
<keyword evidence="4" id="KW-1185">Reference proteome</keyword>
<dbReference type="PANTHER" id="PTHR43841:SF3">
    <property type="entry name" value="(3R)-HYDROXYACYL-ACP DEHYDRATASE SUBUNIT HADB"/>
    <property type="match status" value="1"/>
</dbReference>
<dbReference type="RefSeq" id="WP_013873370.1">
    <property type="nucleotide sequence ID" value="NC_015656.1"/>
</dbReference>
<evidence type="ECO:0000313" key="4">
    <source>
        <dbReference type="Proteomes" id="UP000001549"/>
    </source>
</evidence>
<dbReference type="Proteomes" id="UP000001549">
    <property type="component" value="Chromosome"/>
</dbReference>
<evidence type="ECO:0000313" key="3">
    <source>
        <dbReference type="EMBL" id="AEH09430.1"/>
    </source>
</evidence>
<protein>
    <submittedName>
        <fullName evidence="3">MaoC domain protein dehydratase</fullName>
    </submittedName>
</protein>